<protein>
    <recommendedName>
        <fullName evidence="2">(5-formylfuran-3-yl)methyl phosphate synthase</fullName>
        <ecNumber evidence="2">4.2.3.153</ecNumber>
    </recommendedName>
    <alternativeName>
        <fullName evidence="5">4-(hydroxymethyl)-2-furancarboxaldehyde-phosphate synthase</fullName>
    </alternativeName>
</protein>
<dbReference type="RefSeq" id="WP_170871573.1">
    <property type="nucleotide sequence ID" value="NZ_MLBF01000044.1"/>
</dbReference>
<feature type="signal peptide" evidence="8">
    <location>
        <begin position="1"/>
        <end position="26"/>
    </location>
</feature>
<dbReference type="AlphaFoldDB" id="A0A1Q8QM28"/>
<evidence type="ECO:0000256" key="2">
    <source>
        <dbReference type="ARBA" id="ARBA00012553"/>
    </source>
</evidence>
<proteinExistence type="predicted"/>
<dbReference type="GO" id="GO:0016829">
    <property type="term" value="F:lyase activity"/>
    <property type="evidence" value="ECO:0007669"/>
    <property type="project" value="UniProtKB-KW"/>
</dbReference>
<dbReference type="PIRSF" id="PIRSF015957">
    <property type="entry name" value="UCP015957"/>
    <property type="match status" value="1"/>
</dbReference>
<evidence type="ECO:0000256" key="4">
    <source>
        <dbReference type="ARBA" id="ARBA00023270"/>
    </source>
</evidence>
<feature type="active site" description="Schiff-base intermediate with substrate" evidence="7">
    <location>
        <position position="40"/>
    </location>
</feature>
<evidence type="ECO:0000256" key="6">
    <source>
        <dbReference type="ARBA" id="ARBA00047628"/>
    </source>
</evidence>
<sequence length="251" mass="26415">MGIVSFSPFLASVPVLLVSVVNLAEANGAFEGGTDILDIKNPAEGALGAPRPGVIADICRVYKGKKPISVALGEFPGKPSAAALVAMGAAQFQPDYLKIAFLADATRAEIVTTLQEIRQGVAYVQPEAIPVVAVAYADTLPSASWTLEEFTTFAQDGGAQGCLVDTWEKNGTSLPNFLSRQQIAEFIANCHDRQLFCGLAGSLKPEEIGSLLTLGPDIIGVRSAACGGDRLRGEVTPQRVNVLKALFSQKK</sequence>
<evidence type="ECO:0000256" key="3">
    <source>
        <dbReference type="ARBA" id="ARBA00023239"/>
    </source>
</evidence>
<keyword evidence="3" id="KW-0456">Lyase</keyword>
<keyword evidence="4" id="KW-0704">Schiff base</keyword>
<dbReference type="Pfam" id="PF04476">
    <property type="entry name" value="4HFCP_synth"/>
    <property type="match status" value="1"/>
</dbReference>
<organism evidence="9 10">
    <name type="scientific">Desulfosporosinus metallidurans</name>
    <dbReference type="NCBI Taxonomy" id="1888891"/>
    <lineage>
        <taxon>Bacteria</taxon>
        <taxon>Bacillati</taxon>
        <taxon>Bacillota</taxon>
        <taxon>Clostridia</taxon>
        <taxon>Eubacteriales</taxon>
        <taxon>Desulfitobacteriaceae</taxon>
        <taxon>Desulfosporosinus</taxon>
    </lineage>
</organism>
<evidence type="ECO:0000256" key="1">
    <source>
        <dbReference type="ARBA" id="ARBA00003810"/>
    </source>
</evidence>
<feature type="active site" description="Proton acceptor" evidence="7">
    <location>
        <position position="98"/>
    </location>
</feature>
<feature type="chain" id="PRO_5012457871" description="(5-formylfuran-3-yl)methyl phosphate synthase" evidence="8">
    <location>
        <begin position="27"/>
        <end position="251"/>
    </location>
</feature>
<evidence type="ECO:0000256" key="5">
    <source>
        <dbReference type="ARBA" id="ARBA00032523"/>
    </source>
</evidence>
<reference evidence="9 10" key="1">
    <citation type="submission" date="2016-09" db="EMBL/GenBank/DDBJ databases">
        <title>Complete genome of Desulfosporosinus sp. OL.</title>
        <authorList>
            <person name="Mardanov A."/>
            <person name="Beletsky A."/>
            <person name="Panova A."/>
            <person name="Karnachuk O."/>
            <person name="Ravin N."/>
        </authorList>
    </citation>
    <scope>NUCLEOTIDE SEQUENCE [LARGE SCALE GENOMIC DNA]</scope>
    <source>
        <strain evidence="9 10">OL</strain>
    </source>
</reference>
<dbReference type="InterPro" id="IPR007565">
    <property type="entry name" value="4HFCP_synth"/>
</dbReference>
<evidence type="ECO:0000313" key="10">
    <source>
        <dbReference type="Proteomes" id="UP000186102"/>
    </source>
</evidence>
<comment type="function">
    <text evidence="1">Catalyzes the formation of 4-(hydroxymethyl)-2-furancarboxaldehyde phosphate (4-HFC-P) from two molecules of glyceraldehyde-3-P (GA-3-P).</text>
</comment>
<dbReference type="EC" id="4.2.3.153" evidence="2"/>
<keyword evidence="8" id="KW-0732">Signal</keyword>
<dbReference type="STRING" id="1888891.DSOL_4103"/>
<dbReference type="EMBL" id="MLBF01000044">
    <property type="protein sequence ID" value="OLN28328.1"/>
    <property type="molecule type" value="Genomic_DNA"/>
</dbReference>
<evidence type="ECO:0000313" key="9">
    <source>
        <dbReference type="EMBL" id="OLN28328.1"/>
    </source>
</evidence>
<evidence type="ECO:0000256" key="8">
    <source>
        <dbReference type="SAM" id="SignalP"/>
    </source>
</evidence>
<comment type="caution">
    <text evidence="9">The sequence shown here is derived from an EMBL/GenBank/DDBJ whole genome shotgun (WGS) entry which is preliminary data.</text>
</comment>
<keyword evidence="10" id="KW-1185">Reference proteome</keyword>
<gene>
    <name evidence="9" type="ORF">DSOL_4103</name>
</gene>
<evidence type="ECO:0000256" key="7">
    <source>
        <dbReference type="PIRSR" id="PIRSR015957-1"/>
    </source>
</evidence>
<accession>A0A1Q8QM28</accession>
<name>A0A1Q8QM28_9FIRM</name>
<dbReference type="Proteomes" id="UP000186102">
    <property type="component" value="Unassembled WGS sequence"/>
</dbReference>
<comment type="catalytic activity">
    <reaction evidence="6">
        <text>2 D-glyceraldehyde 3-phosphate = 4-(hydroxymethyl)-2-furancarboxaldehyde phosphate + phosphate + 2 H2O</text>
        <dbReference type="Rhea" id="RHEA:43536"/>
        <dbReference type="ChEBI" id="CHEBI:15377"/>
        <dbReference type="ChEBI" id="CHEBI:43474"/>
        <dbReference type="ChEBI" id="CHEBI:59776"/>
        <dbReference type="ChEBI" id="CHEBI:83407"/>
        <dbReference type="EC" id="4.2.3.153"/>
    </reaction>
</comment>